<dbReference type="GO" id="GO:0005615">
    <property type="term" value="C:extracellular space"/>
    <property type="evidence" value="ECO:0007669"/>
    <property type="project" value="InterPro"/>
</dbReference>
<evidence type="ECO:0000259" key="4">
    <source>
        <dbReference type="Pfam" id="PF08548"/>
    </source>
</evidence>
<evidence type="ECO:0000259" key="5">
    <source>
        <dbReference type="Pfam" id="PF22494"/>
    </source>
</evidence>
<dbReference type="EMBL" id="RJVP01000001">
    <property type="protein sequence ID" value="ROH88376.1"/>
    <property type="molecule type" value="Genomic_DNA"/>
</dbReference>
<dbReference type="InterPro" id="IPR011048">
    <property type="entry name" value="Haem_d1_sf"/>
</dbReference>
<dbReference type="NCBIfam" id="NF038117">
    <property type="entry name" value="choice_anch_I"/>
    <property type="match status" value="1"/>
</dbReference>
<feature type="domain" description="Peptidase M10 serralysin C-terminal" evidence="4">
    <location>
        <begin position="512"/>
        <end position="627"/>
    </location>
</feature>
<dbReference type="InterPro" id="IPR011049">
    <property type="entry name" value="Serralysin-like_metalloprot_C"/>
</dbReference>
<evidence type="ECO:0000313" key="6">
    <source>
        <dbReference type="EMBL" id="ROH88376.1"/>
    </source>
</evidence>
<dbReference type="InterPro" id="IPR015943">
    <property type="entry name" value="WD40/YVTN_repeat-like_dom_sf"/>
</dbReference>
<reference evidence="6 7" key="1">
    <citation type="submission" date="2018-10" db="EMBL/GenBank/DDBJ databases">
        <authorList>
            <person name="Chen W.-M."/>
        </authorList>
    </citation>
    <scope>NUCLEOTIDE SEQUENCE [LARGE SCALE GENOMIC DNA]</scope>
    <source>
        <strain evidence="6 7">H-5</strain>
    </source>
</reference>
<evidence type="ECO:0000256" key="3">
    <source>
        <dbReference type="ARBA" id="ARBA00022737"/>
    </source>
</evidence>
<comment type="subcellular location">
    <subcellularLocation>
        <location evidence="1">Secreted</location>
    </subcellularLocation>
</comment>
<organism evidence="6 7">
    <name type="scientific">Pseudomethylobacillus aquaticus</name>
    <dbReference type="NCBI Taxonomy" id="2676064"/>
    <lineage>
        <taxon>Bacteria</taxon>
        <taxon>Pseudomonadati</taxon>
        <taxon>Pseudomonadota</taxon>
        <taxon>Betaproteobacteria</taxon>
        <taxon>Nitrosomonadales</taxon>
        <taxon>Methylophilaceae</taxon>
        <taxon>Pseudomethylobacillus</taxon>
    </lineage>
</organism>
<dbReference type="InterPro" id="IPR055188">
    <property type="entry name" value="Choice_anch_I"/>
</dbReference>
<dbReference type="AlphaFoldDB" id="A0A3N0V6F8"/>
<evidence type="ECO:0000256" key="1">
    <source>
        <dbReference type="ARBA" id="ARBA00004613"/>
    </source>
</evidence>
<dbReference type="Gene3D" id="2.130.10.10">
    <property type="entry name" value="YVTN repeat-like/Quinoprotein amine dehydrogenase"/>
    <property type="match status" value="2"/>
</dbReference>
<dbReference type="InterPro" id="IPR013858">
    <property type="entry name" value="Peptidase_M10B_C"/>
</dbReference>
<dbReference type="PANTHER" id="PTHR46928:SF1">
    <property type="entry name" value="MESENCHYME-SPECIFIC CELL SURFACE GLYCOPROTEIN"/>
    <property type="match status" value="1"/>
</dbReference>
<gene>
    <name evidence="6" type="ORF">ED236_02660</name>
</gene>
<protein>
    <submittedName>
        <fullName evidence="6">Alkaline phosphatase</fullName>
    </submittedName>
</protein>
<dbReference type="SUPFAM" id="SSF51120">
    <property type="entry name" value="beta-Roll"/>
    <property type="match status" value="1"/>
</dbReference>
<comment type="caution">
    <text evidence="6">The sequence shown here is derived from an EMBL/GenBank/DDBJ whole genome shotgun (WGS) entry which is preliminary data.</text>
</comment>
<keyword evidence="3" id="KW-0677">Repeat</keyword>
<evidence type="ECO:0000256" key="2">
    <source>
        <dbReference type="ARBA" id="ARBA00022525"/>
    </source>
</evidence>
<dbReference type="SUPFAM" id="SSF51004">
    <property type="entry name" value="C-terminal (heme d1) domain of cytochrome cd1-nitrite reductase"/>
    <property type="match status" value="1"/>
</dbReference>
<sequence>MATAISNSFIDARFDVLDSIALSGAEISAYDAASQKFFVTTPGNGLLIVDASDPANLILEKTLDLTAEPFSFVNGVNSVAVKNGIIAIAVENSPKTEPGKVLLINADGQLLNSITVGAQPDMLTFSPDGSKILVANEAERSAPNGAIDPEGSISIIDLSGGVAQASVQTADFTAFNGTEDALREAGVRIFHGKTVSQDVEPEYIAVSPDGKTAMITLQEANAVAILDIATAKITEIVPLGLKSYEGMKYDFSDRDSSTGGNAYVPTSNKPVFGMYMPDAIAAFSTAGKTYYAIANEGDDRDDFITGGEKARLSSLKLDPEKFPDAAALQSNSSLGRLNTPDPDQVGQWISGDTDGDGDIDQILAYGGRSFSILDSTGKVVFDSGDHIERYMASQGNFSSGGTFDDSRSDDKGPEPEGVTIATIAGRSFAIVGVERGGGGAMIYDVTNVDRVQFVTYVRNLGDISPEGLTYVSASDSPTGQALLALTNEVSNTLTVFGLTRILQGTDRSERLASGEGVDELTGGGAKDVFIFGDVTQIGTRAGARDVVTDFTSGLDHLDFRKIDANVLARGNQKFVMAEAFEVGVAGRLVATQVGEDTLLSGDVNGDGQADFTIELLGVSKLENVDILF</sequence>
<accession>A0A3N0V6F8</accession>
<dbReference type="Pfam" id="PF08548">
    <property type="entry name" value="Peptidase_M10_C"/>
    <property type="match status" value="1"/>
</dbReference>
<feature type="domain" description="Choice-of-anchor I" evidence="5">
    <location>
        <begin position="22"/>
        <end position="496"/>
    </location>
</feature>
<proteinExistence type="predicted"/>
<dbReference type="Pfam" id="PF22494">
    <property type="entry name" value="choice_anch_I"/>
    <property type="match status" value="1"/>
</dbReference>
<dbReference type="Proteomes" id="UP000275137">
    <property type="component" value="Unassembled WGS sequence"/>
</dbReference>
<dbReference type="GO" id="GO:0005509">
    <property type="term" value="F:calcium ion binding"/>
    <property type="evidence" value="ECO:0007669"/>
    <property type="project" value="InterPro"/>
</dbReference>
<dbReference type="Gene3D" id="2.150.10.10">
    <property type="entry name" value="Serralysin-like metalloprotease, C-terminal"/>
    <property type="match status" value="1"/>
</dbReference>
<dbReference type="RefSeq" id="WP_123236368.1">
    <property type="nucleotide sequence ID" value="NZ_RJVP01000001.1"/>
</dbReference>
<evidence type="ECO:0000313" key="7">
    <source>
        <dbReference type="Proteomes" id="UP000275137"/>
    </source>
</evidence>
<name>A0A3N0V6F8_9PROT</name>
<keyword evidence="2" id="KW-0964">Secreted</keyword>
<keyword evidence="7" id="KW-1185">Reference proteome</keyword>
<dbReference type="InterPro" id="IPR052956">
    <property type="entry name" value="Mesenchyme-surface_protein"/>
</dbReference>
<dbReference type="PANTHER" id="PTHR46928">
    <property type="entry name" value="MESENCHYME-SPECIFIC CELL SURFACE GLYCOPROTEIN"/>
    <property type="match status" value="1"/>
</dbReference>